<gene>
    <name evidence="1" type="ORF">KC669_03815</name>
</gene>
<reference evidence="1" key="1">
    <citation type="submission" date="2020-04" db="EMBL/GenBank/DDBJ databases">
        <authorList>
            <person name="Zhang T."/>
        </authorList>
    </citation>
    <scope>NUCLEOTIDE SEQUENCE</scope>
    <source>
        <strain evidence="1">HKST-UBA09</strain>
    </source>
</reference>
<dbReference type="Proteomes" id="UP000714915">
    <property type="component" value="Unassembled WGS sequence"/>
</dbReference>
<evidence type="ECO:0008006" key="3">
    <source>
        <dbReference type="Google" id="ProtNLM"/>
    </source>
</evidence>
<sequence>MNITKIYTDLKIMPTLQIHHRLVAAIAWKICDSLSTKVDTKTIISTCLLHDLGNIVKGSSDQFAPKGEEQYWEEVANETREKYGDRASMATVAMIKSLNLKNEQKILEYLSWVGAKSLSTRSEEELKNLEFVIAPYADSRVEPNGIVSIEGRIAEAKERYHFLEDKSGPILNAMKRMEVTIFSRSWMTAEEIKFETVEPYLRKLDDFDIA</sequence>
<proteinExistence type="predicted"/>
<evidence type="ECO:0000313" key="1">
    <source>
        <dbReference type="EMBL" id="MCA9387134.1"/>
    </source>
</evidence>
<name>A0A955LBJ2_9BACT</name>
<dbReference type="EMBL" id="JAGQLF010000053">
    <property type="protein sequence ID" value="MCA9387134.1"/>
    <property type="molecule type" value="Genomic_DNA"/>
</dbReference>
<organism evidence="1 2">
    <name type="scientific">Candidatus Dojkabacteria bacterium</name>
    <dbReference type="NCBI Taxonomy" id="2099670"/>
    <lineage>
        <taxon>Bacteria</taxon>
        <taxon>Candidatus Dojkabacteria</taxon>
    </lineage>
</organism>
<dbReference type="AlphaFoldDB" id="A0A955LBJ2"/>
<accession>A0A955LBJ2</accession>
<dbReference type="SUPFAM" id="SSF109604">
    <property type="entry name" value="HD-domain/PDEase-like"/>
    <property type="match status" value="1"/>
</dbReference>
<evidence type="ECO:0000313" key="2">
    <source>
        <dbReference type="Proteomes" id="UP000714915"/>
    </source>
</evidence>
<comment type="caution">
    <text evidence="1">The sequence shown here is derived from an EMBL/GenBank/DDBJ whole genome shotgun (WGS) entry which is preliminary data.</text>
</comment>
<reference evidence="1" key="2">
    <citation type="journal article" date="2021" name="Microbiome">
        <title>Successional dynamics and alternative stable states in a saline activated sludge microbial community over 9 years.</title>
        <authorList>
            <person name="Wang Y."/>
            <person name="Ye J."/>
            <person name="Ju F."/>
            <person name="Liu L."/>
            <person name="Boyd J.A."/>
            <person name="Deng Y."/>
            <person name="Parks D.H."/>
            <person name="Jiang X."/>
            <person name="Yin X."/>
            <person name="Woodcroft B.J."/>
            <person name="Tyson G.W."/>
            <person name="Hugenholtz P."/>
            <person name="Polz M.F."/>
            <person name="Zhang T."/>
        </authorList>
    </citation>
    <scope>NUCLEOTIDE SEQUENCE</scope>
    <source>
        <strain evidence="1">HKST-UBA09</strain>
    </source>
</reference>
<protein>
    <recommendedName>
        <fullName evidence="3">HD domain-containing protein</fullName>
    </recommendedName>
</protein>